<evidence type="ECO:0000256" key="1">
    <source>
        <dbReference type="SAM" id="MobiDB-lite"/>
    </source>
</evidence>
<evidence type="ECO:0000313" key="2">
    <source>
        <dbReference type="EMBL" id="PRO65639.1"/>
    </source>
</evidence>
<dbReference type="OrthoDB" id="9810718at2"/>
<name>A0A2P6MH77_ALKUR</name>
<dbReference type="SUPFAM" id="SSF48208">
    <property type="entry name" value="Six-hairpin glycosidases"/>
    <property type="match status" value="1"/>
</dbReference>
<feature type="region of interest" description="Disordered" evidence="1">
    <location>
        <begin position="1"/>
        <end position="25"/>
    </location>
</feature>
<reference evidence="2 3" key="1">
    <citation type="submission" date="2018-03" db="EMBL/GenBank/DDBJ databases">
        <title>Bacillus urumqiensis sp. nov., a moderately haloalkaliphilic bacterium isolated from a salt lake.</title>
        <authorList>
            <person name="Zhao B."/>
            <person name="Liao Z."/>
        </authorList>
    </citation>
    <scope>NUCLEOTIDE SEQUENCE [LARGE SCALE GENOMIC DNA]</scope>
    <source>
        <strain evidence="2 3">BZ-SZ-XJ18</strain>
    </source>
</reference>
<comment type="caution">
    <text evidence="2">The sequence shown here is derived from an EMBL/GenBank/DDBJ whole genome shotgun (WGS) entry which is preliminary data.</text>
</comment>
<proteinExistence type="predicted"/>
<dbReference type="EMBL" id="PVNS01000007">
    <property type="protein sequence ID" value="PRO65639.1"/>
    <property type="molecule type" value="Genomic_DNA"/>
</dbReference>
<dbReference type="Proteomes" id="UP000243650">
    <property type="component" value="Unassembled WGS sequence"/>
</dbReference>
<dbReference type="Gene3D" id="1.50.10.20">
    <property type="match status" value="1"/>
</dbReference>
<dbReference type="InterPro" id="IPR008928">
    <property type="entry name" value="6-hairpin_glycosidase_sf"/>
</dbReference>
<dbReference type="RefSeq" id="WP_105959108.1">
    <property type="nucleotide sequence ID" value="NZ_PVNS01000007.1"/>
</dbReference>
<gene>
    <name evidence="2" type="ORF">C6I21_08945</name>
</gene>
<evidence type="ECO:0000313" key="3">
    <source>
        <dbReference type="Proteomes" id="UP000243650"/>
    </source>
</evidence>
<dbReference type="AlphaFoldDB" id="A0A2P6MH77"/>
<sequence>MWQKRSGSKASLPETGKAPGGVFLTEGGHSRRAPVFFARGETAAEAADKLWEAHGNPEAPSYKIDIAGAPEAAAGVSWQHARRVRLALPPRKYGLLFGEEDSPLAFLPEEVAAWGMVTEDGKLQPERVLEAASRRGNEAYEKAVELFLTEEWLDVYRFETVSYYVDDTGIQRVERGQEIGRVAEKAELMRAMTLASEGYFQHAVSFQGRFLYSYDPHTGYRHPKYNLLRHAGTLFSMLQMHETLPDAGLLPPIQKARRYLVQQMKQENDTYMAVEKKAVKLGGNGLALIALVKYAEVTGDHDDLPIMRGLAKWMHDMAETHGRLKLHKQTLPDKKDTGFTSHYYSGEAILSLVRLYQLEADERWLDTAEKEAAYLIHDRDKNETYDTIAHDHWLLYALNELDQLRPNDDYKSHSFFIADAIVQAQRGETDDPEWEGSYEMKGAPRSTPVACRSEGLCAAVQTARRAGEADRSETYRKAAAKGIAFQMKLQFTPVSVLYYEPSHLLMGAFQASTQDAEIRNDYTQHNVSSFYEYVKLLENE</sequence>
<protein>
    <submittedName>
        <fullName evidence="2">Uncharacterized protein</fullName>
    </submittedName>
</protein>
<accession>A0A2P6MH77</accession>
<keyword evidence="3" id="KW-1185">Reference proteome</keyword>
<dbReference type="GO" id="GO:0005975">
    <property type="term" value="P:carbohydrate metabolic process"/>
    <property type="evidence" value="ECO:0007669"/>
    <property type="project" value="InterPro"/>
</dbReference>
<organism evidence="2 3">
    <name type="scientific">Alkalicoccus urumqiensis</name>
    <name type="common">Bacillus urumqiensis</name>
    <dbReference type="NCBI Taxonomy" id="1548213"/>
    <lineage>
        <taxon>Bacteria</taxon>
        <taxon>Bacillati</taxon>
        <taxon>Bacillota</taxon>
        <taxon>Bacilli</taxon>
        <taxon>Bacillales</taxon>
        <taxon>Bacillaceae</taxon>
        <taxon>Alkalicoccus</taxon>
    </lineage>
</organism>